<dbReference type="InterPro" id="IPR013096">
    <property type="entry name" value="Cupin_2"/>
</dbReference>
<gene>
    <name evidence="4" type="ORF">FHS55_004214</name>
</gene>
<proteinExistence type="predicted"/>
<dbReference type="PANTHER" id="PTHR46797:SF1">
    <property type="entry name" value="METHYLPHOSPHONATE SYNTHASE"/>
    <property type="match status" value="1"/>
</dbReference>
<keyword evidence="1" id="KW-0238">DNA-binding</keyword>
<dbReference type="InterPro" id="IPR050807">
    <property type="entry name" value="TransReg_Diox_bact_type"/>
</dbReference>
<dbReference type="InterPro" id="IPR001387">
    <property type="entry name" value="Cro/C1-type_HTH"/>
</dbReference>
<dbReference type="Proteomes" id="UP000533469">
    <property type="component" value="Unassembled WGS sequence"/>
</dbReference>
<dbReference type="PANTHER" id="PTHR46797">
    <property type="entry name" value="HTH-TYPE TRANSCRIPTIONAL REGULATOR"/>
    <property type="match status" value="1"/>
</dbReference>
<evidence type="ECO:0000256" key="1">
    <source>
        <dbReference type="ARBA" id="ARBA00023125"/>
    </source>
</evidence>
<dbReference type="Gene3D" id="1.10.260.40">
    <property type="entry name" value="lambda repressor-like DNA-binding domains"/>
    <property type="match status" value="1"/>
</dbReference>
<reference evidence="4 5" key="1">
    <citation type="submission" date="2020-08" db="EMBL/GenBank/DDBJ databases">
        <title>Genomic Encyclopedia of Type Strains, Phase IV (KMG-IV): sequencing the most valuable type-strain genomes for metagenomic binning, comparative biology and taxonomic classification.</title>
        <authorList>
            <person name="Goeker M."/>
        </authorList>
    </citation>
    <scope>NUCLEOTIDE SEQUENCE [LARGE SCALE GENOMIC DNA]</scope>
    <source>
        <strain evidence="4 5">DSM 5895</strain>
    </source>
</reference>
<accession>A0A839ZG79</accession>
<feature type="region of interest" description="Disordered" evidence="2">
    <location>
        <begin position="1"/>
        <end position="25"/>
    </location>
</feature>
<comment type="caution">
    <text evidence="4">The sequence shown here is derived from an EMBL/GenBank/DDBJ whole genome shotgun (WGS) entry which is preliminary data.</text>
</comment>
<dbReference type="InterPro" id="IPR014710">
    <property type="entry name" value="RmlC-like_jellyroll"/>
</dbReference>
<evidence type="ECO:0000313" key="4">
    <source>
        <dbReference type="EMBL" id="MBB3773572.1"/>
    </source>
</evidence>
<sequence length="216" mass="23088">MARQAKAGQPVAPEGGPAPSPTSGMLVSNLGALIRRERQKRDMTMVELCQVAAISPAFLSLVERGKSTPSLGTLGGIAKALGLSTSSFLQIGLPPDSVTREGSRPEFAIHDSPVRYERMSTVFSGQMLNAVIMHIPAGYRSKTITNIGEEWIYILKGELLQVVDDTSVLLRPGDTCHFRGDSPHSYMNKGRVPARIIWVGTVSLFGDLPASAAAAD</sequence>
<name>A0A839ZG79_9HYPH</name>
<protein>
    <submittedName>
        <fullName evidence="4">Transcriptional regulator with XRE-family HTH domain</fullName>
    </submittedName>
</protein>
<dbReference type="Gene3D" id="2.60.120.10">
    <property type="entry name" value="Jelly Rolls"/>
    <property type="match status" value="1"/>
</dbReference>
<dbReference type="GO" id="GO:0005829">
    <property type="term" value="C:cytosol"/>
    <property type="evidence" value="ECO:0007669"/>
    <property type="project" value="TreeGrafter"/>
</dbReference>
<dbReference type="AlphaFoldDB" id="A0A839ZG79"/>
<evidence type="ECO:0000256" key="2">
    <source>
        <dbReference type="SAM" id="MobiDB-lite"/>
    </source>
</evidence>
<dbReference type="InterPro" id="IPR010982">
    <property type="entry name" value="Lambda_DNA-bd_dom_sf"/>
</dbReference>
<dbReference type="GO" id="GO:0003677">
    <property type="term" value="F:DNA binding"/>
    <property type="evidence" value="ECO:0007669"/>
    <property type="project" value="UniProtKB-KW"/>
</dbReference>
<dbReference type="SUPFAM" id="SSF51182">
    <property type="entry name" value="RmlC-like cupins"/>
    <property type="match status" value="1"/>
</dbReference>
<dbReference type="Pfam" id="PF01381">
    <property type="entry name" value="HTH_3"/>
    <property type="match status" value="1"/>
</dbReference>
<organism evidence="4 5">
    <name type="scientific">Ancylobacter tetraedralis</name>
    <dbReference type="NCBI Taxonomy" id="217068"/>
    <lineage>
        <taxon>Bacteria</taxon>
        <taxon>Pseudomonadati</taxon>
        <taxon>Pseudomonadota</taxon>
        <taxon>Alphaproteobacteria</taxon>
        <taxon>Hyphomicrobiales</taxon>
        <taxon>Xanthobacteraceae</taxon>
        <taxon>Ancylobacter</taxon>
    </lineage>
</organism>
<dbReference type="InterPro" id="IPR011051">
    <property type="entry name" value="RmlC_Cupin_sf"/>
</dbReference>
<dbReference type="SMART" id="SM00530">
    <property type="entry name" value="HTH_XRE"/>
    <property type="match status" value="1"/>
</dbReference>
<dbReference type="CDD" id="cd00093">
    <property type="entry name" value="HTH_XRE"/>
    <property type="match status" value="1"/>
</dbReference>
<keyword evidence="5" id="KW-1185">Reference proteome</keyword>
<dbReference type="Pfam" id="PF07883">
    <property type="entry name" value="Cupin_2"/>
    <property type="match status" value="1"/>
</dbReference>
<dbReference type="GO" id="GO:0003700">
    <property type="term" value="F:DNA-binding transcription factor activity"/>
    <property type="evidence" value="ECO:0007669"/>
    <property type="project" value="TreeGrafter"/>
</dbReference>
<dbReference type="CDD" id="cd02209">
    <property type="entry name" value="cupin_XRE_C"/>
    <property type="match status" value="1"/>
</dbReference>
<evidence type="ECO:0000259" key="3">
    <source>
        <dbReference type="PROSITE" id="PS50943"/>
    </source>
</evidence>
<dbReference type="PROSITE" id="PS50943">
    <property type="entry name" value="HTH_CROC1"/>
    <property type="match status" value="1"/>
</dbReference>
<dbReference type="EMBL" id="JACICD010000012">
    <property type="protein sequence ID" value="MBB3773572.1"/>
    <property type="molecule type" value="Genomic_DNA"/>
</dbReference>
<dbReference type="SUPFAM" id="SSF47413">
    <property type="entry name" value="lambda repressor-like DNA-binding domains"/>
    <property type="match status" value="1"/>
</dbReference>
<dbReference type="RefSeq" id="WP_183191718.1">
    <property type="nucleotide sequence ID" value="NZ_JACICD010000012.1"/>
</dbReference>
<evidence type="ECO:0000313" key="5">
    <source>
        <dbReference type="Proteomes" id="UP000533469"/>
    </source>
</evidence>
<feature type="domain" description="HTH cro/C1-type" evidence="3">
    <location>
        <begin position="34"/>
        <end position="88"/>
    </location>
</feature>